<protein>
    <submittedName>
        <fullName evidence="6">Sensor histidine kinase</fullName>
    </submittedName>
</protein>
<name>A0A858RKY2_9BACT</name>
<organism evidence="6 7">
    <name type="scientific">Luteolibacter luteus</name>
    <dbReference type="NCBI Taxonomy" id="2728835"/>
    <lineage>
        <taxon>Bacteria</taxon>
        <taxon>Pseudomonadati</taxon>
        <taxon>Verrucomicrobiota</taxon>
        <taxon>Verrucomicrobiia</taxon>
        <taxon>Verrucomicrobiales</taxon>
        <taxon>Verrucomicrobiaceae</taxon>
        <taxon>Luteolibacter</taxon>
    </lineage>
</organism>
<reference evidence="6 7" key="1">
    <citation type="submission" date="2020-04" db="EMBL/GenBank/DDBJ databases">
        <title>Luteolibacter sp. G-1-1-1 isolated from soil.</title>
        <authorList>
            <person name="Dahal R.H."/>
        </authorList>
    </citation>
    <scope>NUCLEOTIDE SEQUENCE [LARGE SCALE GENOMIC DNA]</scope>
    <source>
        <strain evidence="6 7">G-1-1-1</strain>
    </source>
</reference>
<dbReference type="PANTHER" id="PTHR24421">
    <property type="entry name" value="NITRATE/NITRITE SENSOR PROTEIN NARX-RELATED"/>
    <property type="match status" value="1"/>
</dbReference>
<keyword evidence="4" id="KW-0472">Membrane</keyword>
<evidence type="ECO:0000313" key="6">
    <source>
        <dbReference type="EMBL" id="QJE97118.1"/>
    </source>
</evidence>
<evidence type="ECO:0000256" key="2">
    <source>
        <dbReference type="ARBA" id="ARBA00022777"/>
    </source>
</evidence>
<evidence type="ECO:0000256" key="4">
    <source>
        <dbReference type="SAM" id="Phobius"/>
    </source>
</evidence>
<dbReference type="InterPro" id="IPR050482">
    <property type="entry name" value="Sensor_HK_TwoCompSys"/>
</dbReference>
<dbReference type="EMBL" id="CP051774">
    <property type="protein sequence ID" value="QJE97118.1"/>
    <property type="molecule type" value="Genomic_DNA"/>
</dbReference>
<dbReference type="CDD" id="cd16917">
    <property type="entry name" value="HATPase_UhpB-NarQ-NarX-like"/>
    <property type="match status" value="1"/>
</dbReference>
<evidence type="ECO:0000259" key="5">
    <source>
        <dbReference type="SMART" id="SM00387"/>
    </source>
</evidence>
<dbReference type="PANTHER" id="PTHR24421:SF58">
    <property type="entry name" value="SIGNAL TRANSDUCTION HISTIDINE-PROTEIN KINASE_PHOSPHATASE UHPB"/>
    <property type="match status" value="1"/>
</dbReference>
<dbReference type="GO" id="GO:0046983">
    <property type="term" value="F:protein dimerization activity"/>
    <property type="evidence" value="ECO:0007669"/>
    <property type="project" value="InterPro"/>
</dbReference>
<dbReference type="AlphaFoldDB" id="A0A858RKY2"/>
<dbReference type="SUPFAM" id="SSF55874">
    <property type="entry name" value="ATPase domain of HSP90 chaperone/DNA topoisomerase II/histidine kinase"/>
    <property type="match status" value="1"/>
</dbReference>
<dbReference type="Proteomes" id="UP000501812">
    <property type="component" value="Chromosome"/>
</dbReference>
<feature type="transmembrane region" description="Helical" evidence="4">
    <location>
        <begin position="20"/>
        <end position="41"/>
    </location>
</feature>
<keyword evidence="7" id="KW-1185">Reference proteome</keyword>
<dbReference type="InterPro" id="IPR036890">
    <property type="entry name" value="HATPase_C_sf"/>
</dbReference>
<dbReference type="GO" id="GO:0016020">
    <property type="term" value="C:membrane"/>
    <property type="evidence" value="ECO:0007669"/>
    <property type="project" value="InterPro"/>
</dbReference>
<dbReference type="GO" id="GO:0000155">
    <property type="term" value="F:phosphorelay sensor kinase activity"/>
    <property type="evidence" value="ECO:0007669"/>
    <property type="project" value="InterPro"/>
</dbReference>
<dbReference type="InterPro" id="IPR011712">
    <property type="entry name" value="Sig_transdc_His_kin_sub3_dim/P"/>
</dbReference>
<dbReference type="KEGG" id="luo:HHL09_15425"/>
<accession>A0A858RKY2</accession>
<evidence type="ECO:0000313" key="7">
    <source>
        <dbReference type="Proteomes" id="UP000501812"/>
    </source>
</evidence>
<dbReference type="SMART" id="SM00387">
    <property type="entry name" value="HATPase_c"/>
    <property type="match status" value="1"/>
</dbReference>
<feature type="domain" description="Histidine kinase/HSP90-like ATPase" evidence="5">
    <location>
        <begin position="260"/>
        <end position="353"/>
    </location>
</feature>
<keyword evidence="3" id="KW-0902">Two-component regulatory system</keyword>
<dbReference type="Pfam" id="PF02518">
    <property type="entry name" value="HATPase_c"/>
    <property type="match status" value="1"/>
</dbReference>
<keyword evidence="2 6" id="KW-0418">Kinase</keyword>
<evidence type="ECO:0000256" key="1">
    <source>
        <dbReference type="ARBA" id="ARBA00022679"/>
    </source>
</evidence>
<proteinExistence type="predicted"/>
<keyword evidence="1" id="KW-0808">Transferase</keyword>
<sequence length="357" mass="38798">MAASQEPPKPSASFWKAPPQWFAVLIGTLIILGIGSVDMVITPQLGSAFFYLLPVLYVSRHASWRAALACAVLACLVSLNADIITERPGTPMYLPFANAALRLGVLLIVVRLVDSLRSLNDSLEARVRDRTARLQAEVRERLKLENHILEIRETEQARIGQDIHDGLCQHLVATAFSTSMLQRKLEEQGSTESGDATEIVGLIDDAITQARDVAKGLYPVRLDEEGLETALLALANGASKRTGLRCSVSVAELPSALSEGTAVQLYRIAQEAVNNTLKHADASELDIEFESSIDSFDLRIRDNGKGMKAEARSGLGMGLHIMEYRAKAIGAKLEIAPNNGRGVIVRCVSNHDSPDHE</sequence>
<dbReference type="RefSeq" id="WP_169455518.1">
    <property type="nucleotide sequence ID" value="NZ_CP051774.1"/>
</dbReference>
<keyword evidence="4" id="KW-1133">Transmembrane helix</keyword>
<dbReference type="InterPro" id="IPR003594">
    <property type="entry name" value="HATPase_dom"/>
</dbReference>
<evidence type="ECO:0000256" key="3">
    <source>
        <dbReference type="ARBA" id="ARBA00023012"/>
    </source>
</evidence>
<dbReference type="Gene3D" id="1.20.5.1930">
    <property type="match status" value="1"/>
</dbReference>
<dbReference type="Gene3D" id="3.30.565.10">
    <property type="entry name" value="Histidine kinase-like ATPase, C-terminal domain"/>
    <property type="match status" value="1"/>
</dbReference>
<keyword evidence="4" id="KW-0812">Transmembrane</keyword>
<gene>
    <name evidence="6" type="ORF">HHL09_15425</name>
</gene>
<dbReference type="Pfam" id="PF07730">
    <property type="entry name" value="HisKA_3"/>
    <property type="match status" value="1"/>
</dbReference>